<name>A0A1I2D7Z6_9ACTN</name>
<feature type="region of interest" description="Disordered" evidence="1">
    <location>
        <begin position="106"/>
        <end position="127"/>
    </location>
</feature>
<dbReference type="PANTHER" id="PTHR37507">
    <property type="entry name" value="SPORULATION PROTEIN YDCC"/>
    <property type="match status" value="1"/>
</dbReference>
<sequence>MAPIQPAQPEQYPDFPDADEPGGGRRRRAVRYAVPVAVAGVAAATISLVPALADTGSPSLPSITAEQLLTKIAASDTQTLSGSVKISTDLGLPSALSGGAASSLFSGAGGSGEGSGHDGKTSAAAPQSRLPQLLAGSHTLHVAVDGPDRQKVSIIETAAEYSLIHNGTEVWGYDSASNQAYHATAPKDAGRDSGKQQRPEDFPATPQAAAKEIIEAADGTAAITVDGTARVAGRSAYQLVVTPQKADRTTVGAIRIAVDSKTGVPLKFTLSPKGGGKAIVDIGFTKVGFGKPSASTFTFTPPKGTKVTEAGQGSDVVTKGPKGFDGFNGVTGLTGANGAGKGAEPTVIGSGWDSIAVIKAPGGLPSGAEKNGRGGDASSLLDSFGKHVSGKFGSGTVFHTRLVNALVTDDGTVYVGAVTQSALTDAANAAAK</sequence>
<evidence type="ECO:0000256" key="1">
    <source>
        <dbReference type="SAM" id="MobiDB-lite"/>
    </source>
</evidence>
<dbReference type="OrthoDB" id="4822274at2"/>
<keyword evidence="3" id="KW-1185">Reference proteome</keyword>
<gene>
    <name evidence="2" type="ORF">SAMN05216251_105120</name>
</gene>
<proteinExistence type="predicted"/>
<dbReference type="STRING" id="380248.SAMN05216251_105120"/>
<dbReference type="EMBL" id="FONG01000005">
    <property type="protein sequence ID" value="SFE76571.1"/>
    <property type="molecule type" value="Genomic_DNA"/>
</dbReference>
<dbReference type="Gene3D" id="2.50.20.10">
    <property type="entry name" value="Lipoprotein localisation LolA/LolB/LppX"/>
    <property type="match status" value="1"/>
</dbReference>
<feature type="compositionally biased region" description="Basic and acidic residues" evidence="1">
    <location>
        <begin position="188"/>
        <end position="201"/>
    </location>
</feature>
<evidence type="ECO:0000313" key="2">
    <source>
        <dbReference type="EMBL" id="SFE76571.1"/>
    </source>
</evidence>
<feature type="region of interest" description="Disordered" evidence="1">
    <location>
        <begin position="1"/>
        <end position="26"/>
    </location>
</feature>
<organism evidence="2 3">
    <name type="scientific">Actinacidiphila alni</name>
    <dbReference type="NCBI Taxonomy" id="380248"/>
    <lineage>
        <taxon>Bacteria</taxon>
        <taxon>Bacillati</taxon>
        <taxon>Actinomycetota</taxon>
        <taxon>Actinomycetes</taxon>
        <taxon>Kitasatosporales</taxon>
        <taxon>Streptomycetaceae</taxon>
        <taxon>Actinacidiphila</taxon>
    </lineage>
</organism>
<accession>A0A1I2D7Z6</accession>
<dbReference type="Proteomes" id="UP000199323">
    <property type="component" value="Unassembled WGS sequence"/>
</dbReference>
<dbReference type="RefSeq" id="WP_093713148.1">
    <property type="nucleotide sequence ID" value="NZ_FONG01000005.1"/>
</dbReference>
<evidence type="ECO:0008006" key="4">
    <source>
        <dbReference type="Google" id="ProtNLM"/>
    </source>
</evidence>
<dbReference type="InterPro" id="IPR052944">
    <property type="entry name" value="Sporulation_related"/>
</dbReference>
<dbReference type="PANTHER" id="PTHR37507:SF2">
    <property type="entry name" value="SPORULATION PROTEIN YDCC"/>
    <property type="match status" value="1"/>
</dbReference>
<dbReference type="InterPro" id="IPR029046">
    <property type="entry name" value="LolA/LolB/LppX"/>
</dbReference>
<protein>
    <recommendedName>
        <fullName evidence="4">Outer membrane lipoprotein carrier protein LolA</fullName>
    </recommendedName>
</protein>
<evidence type="ECO:0000313" key="3">
    <source>
        <dbReference type="Proteomes" id="UP000199323"/>
    </source>
</evidence>
<dbReference type="AlphaFoldDB" id="A0A1I2D7Z6"/>
<dbReference type="SUPFAM" id="SSF89392">
    <property type="entry name" value="Prokaryotic lipoproteins and lipoprotein localization factors"/>
    <property type="match status" value="1"/>
</dbReference>
<reference evidence="2 3" key="1">
    <citation type="submission" date="2016-10" db="EMBL/GenBank/DDBJ databases">
        <authorList>
            <person name="de Groot N.N."/>
        </authorList>
    </citation>
    <scope>NUCLEOTIDE SEQUENCE [LARGE SCALE GENOMIC DNA]</scope>
    <source>
        <strain evidence="2 3">CGMCC 4.3510</strain>
    </source>
</reference>
<feature type="region of interest" description="Disordered" evidence="1">
    <location>
        <begin position="184"/>
        <end position="205"/>
    </location>
</feature>